<protein>
    <recommendedName>
        <fullName evidence="1">BTB domain-containing protein</fullName>
    </recommendedName>
</protein>
<name>A0ABD2XPE7_9HYME</name>
<reference evidence="2 3" key="1">
    <citation type="journal article" date="2024" name="bioRxiv">
        <title>A reference genome for Trichogramma kaykai: A tiny desert-dwelling parasitoid wasp with competing sex-ratio distorters.</title>
        <authorList>
            <person name="Culotta J."/>
            <person name="Lindsey A.R."/>
        </authorList>
    </citation>
    <scope>NUCLEOTIDE SEQUENCE [LARGE SCALE GENOMIC DNA]</scope>
    <source>
        <strain evidence="2 3">KSX58</strain>
    </source>
</reference>
<feature type="domain" description="BTB" evidence="1">
    <location>
        <begin position="177"/>
        <end position="269"/>
    </location>
</feature>
<evidence type="ECO:0000313" key="2">
    <source>
        <dbReference type="EMBL" id="KAL3407346.1"/>
    </source>
</evidence>
<dbReference type="PROSITE" id="PS50097">
    <property type="entry name" value="BTB"/>
    <property type="match status" value="1"/>
</dbReference>
<accession>A0ABD2XPE7</accession>
<dbReference type="AlphaFoldDB" id="A0ABD2XPE7"/>
<dbReference type="SUPFAM" id="SSF54695">
    <property type="entry name" value="POZ domain"/>
    <property type="match status" value="1"/>
</dbReference>
<gene>
    <name evidence="2" type="ORF">TKK_000607</name>
</gene>
<dbReference type="Proteomes" id="UP001627154">
    <property type="component" value="Unassembled WGS sequence"/>
</dbReference>
<dbReference type="InterPro" id="IPR000210">
    <property type="entry name" value="BTB/POZ_dom"/>
</dbReference>
<dbReference type="SMART" id="SM00225">
    <property type="entry name" value="BTB"/>
    <property type="match status" value="1"/>
</dbReference>
<evidence type="ECO:0000259" key="1">
    <source>
        <dbReference type="PROSITE" id="PS50097"/>
    </source>
</evidence>
<evidence type="ECO:0000313" key="3">
    <source>
        <dbReference type="Proteomes" id="UP001627154"/>
    </source>
</evidence>
<dbReference type="Gene3D" id="1.25.40.420">
    <property type="match status" value="1"/>
</dbReference>
<proteinExistence type="predicted"/>
<comment type="caution">
    <text evidence="2">The sequence shown here is derived from an EMBL/GenBank/DDBJ whole genome shotgun (WGS) entry which is preliminary data.</text>
</comment>
<dbReference type="Pfam" id="PF00651">
    <property type="entry name" value="BTB"/>
    <property type="match status" value="1"/>
</dbReference>
<sequence length="372" mass="42638">MELLMPTVSDVIFKFTWPIANYKKTVSKKKSIESPSFDINVNGIHSTWNMSIRFWRGPNGKRLTNPVVLCLNILNCRIDEAEQAKIRYQFAVFNADVNYWEYCSVNRTVMELRSTDQLVSIGHRDLSIEGRHLTNKSHASSGELSILVKIQIIQYCESEKHNLSQDMSRLLKHQQAIDTLLICAGDDKTSEKDVTEMPVHRCIIEARSLVLTDMIRAVTDDERKETSNDSGKDYCPDNIKYKLELLDLSKEVATELLRYIYTDHVDNMDNLAEPLLSLSLRFKLQGLKELCERSLTESITPENVATRLLWADEYDCEHLKRAGLAYCEENAMSITKNFAWKMMEQVNPELFNEICDSIGSSKSSVDDSELSN</sequence>
<dbReference type="Gene3D" id="3.30.710.10">
    <property type="entry name" value="Potassium Channel Kv1.1, Chain A"/>
    <property type="match status" value="1"/>
</dbReference>
<dbReference type="EMBL" id="JBJJXI010000011">
    <property type="protein sequence ID" value="KAL3407346.1"/>
    <property type="molecule type" value="Genomic_DNA"/>
</dbReference>
<dbReference type="PANTHER" id="PTHR24413">
    <property type="entry name" value="SPECKLE-TYPE POZ PROTEIN"/>
    <property type="match status" value="1"/>
</dbReference>
<dbReference type="InterPro" id="IPR011333">
    <property type="entry name" value="SKP1/BTB/POZ_sf"/>
</dbReference>
<keyword evidence="3" id="KW-1185">Reference proteome</keyword>
<organism evidence="2 3">
    <name type="scientific">Trichogramma kaykai</name>
    <dbReference type="NCBI Taxonomy" id="54128"/>
    <lineage>
        <taxon>Eukaryota</taxon>
        <taxon>Metazoa</taxon>
        <taxon>Ecdysozoa</taxon>
        <taxon>Arthropoda</taxon>
        <taxon>Hexapoda</taxon>
        <taxon>Insecta</taxon>
        <taxon>Pterygota</taxon>
        <taxon>Neoptera</taxon>
        <taxon>Endopterygota</taxon>
        <taxon>Hymenoptera</taxon>
        <taxon>Apocrita</taxon>
        <taxon>Proctotrupomorpha</taxon>
        <taxon>Chalcidoidea</taxon>
        <taxon>Trichogrammatidae</taxon>
        <taxon>Trichogramma</taxon>
    </lineage>
</organism>